<organism evidence="1 2">
    <name type="scientific">Actinoplanes friuliensis DSM 7358</name>
    <dbReference type="NCBI Taxonomy" id="1246995"/>
    <lineage>
        <taxon>Bacteria</taxon>
        <taxon>Bacillati</taxon>
        <taxon>Actinomycetota</taxon>
        <taxon>Actinomycetes</taxon>
        <taxon>Micromonosporales</taxon>
        <taxon>Micromonosporaceae</taxon>
        <taxon>Actinoplanes</taxon>
    </lineage>
</organism>
<dbReference type="STRING" id="1246995.AFR_38350"/>
<dbReference type="EMBL" id="CP006272">
    <property type="protein sequence ID" value="AGZ45924.1"/>
    <property type="molecule type" value="Genomic_DNA"/>
</dbReference>
<keyword evidence="2" id="KW-1185">Reference proteome</keyword>
<evidence type="ECO:0000313" key="2">
    <source>
        <dbReference type="Proteomes" id="UP000017746"/>
    </source>
</evidence>
<name>U5W9V6_9ACTN</name>
<reference evidence="1 2" key="1">
    <citation type="journal article" date="2014" name="J. Biotechnol.">
        <title>Complete genome sequence of the actinobacterium Actinoplanes friuliensis HAG 010964, producer of the lipopeptide antibiotic friulimycin.</title>
        <authorList>
            <person name="Ruckert C."/>
            <person name="Szczepanowski R."/>
            <person name="Albersmeier A."/>
            <person name="Goesmann A."/>
            <person name="Fischer N."/>
            <person name="Steinkamper A."/>
            <person name="Puhler A."/>
            <person name="Biener R."/>
            <person name="Schwartz D."/>
            <person name="Kalinowski J."/>
        </authorList>
    </citation>
    <scope>NUCLEOTIDE SEQUENCE [LARGE SCALE GENOMIC DNA]</scope>
    <source>
        <strain evidence="1 2">DSM 7358</strain>
    </source>
</reference>
<dbReference type="AlphaFoldDB" id="U5W9V6"/>
<dbReference type="eggNOG" id="ENOG5032DZS">
    <property type="taxonomic scope" value="Bacteria"/>
</dbReference>
<dbReference type="KEGG" id="afs:AFR_38350"/>
<dbReference type="HOGENOM" id="CLU_2285368_0_0_11"/>
<protein>
    <submittedName>
        <fullName evidence="1">Uncharacterized protein</fullName>
    </submittedName>
</protein>
<sequence>MEEVAPVKLNYTIERPSTLLAAVCAPSVSWLPESAPVALLAVERAPVAQAHQVQIQAELVRTLVDVDGSNGTTGFVGSNDISAKKRMTVGGSGAPPRGRPV</sequence>
<accession>U5W9V6</accession>
<proteinExistence type="predicted"/>
<evidence type="ECO:0000313" key="1">
    <source>
        <dbReference type="EMBL" id="AGZ45924.1"/>
    </source>
</evidence>
<gene>
    <name evidence="1" type="ORF">AFR_38350</name>
</gene>
<dbReference type="Proteomes" id="UP000017746">
    <property type="component" value="Chromosome"/>
</dbReference>
<dbReference type="PATRIC" id="fig|1246995.3.peg.7758"/>